<dbReference type="GO" id="GO:0008270">
    <property type="term" value="F:zinc ion binding"/>
    <property type="evidence" value="ECO:0007669"/>
    <property type="project" value="InterPro"/>
</dbReference>
<evidence type="ECO:0000256" key="4">
    <source>
        <dbReference type="ARBA" id="ARBA00022833"/>
    </source>
</evidence>
<dbReference type="Gene3D" id="3.40.390.10">
    <property type="entry name" value="Collagenase (Catalytic Domain)"/>
    <property type="match status" value="1"/>
</dbReference>
<sequence length="275" mass="30271">MKHRARLTICIIGLLLVMLGLSAGQALAQRPAQRPVQQNPGAVRVYPEFKSQFGVIRWLKEQMPLRVFISRGLSLDSVIDPQLGAPVANVDNLSAWPGLVAQLIENPQQWNSLGIAEGYVDGHYQAAYEGIASWKVFEKEGFLSYQFTNDPSEADIYVFFTKQFVNKMGMALFANDIRGYTSKTNFPYKAILAGGQANFKPVVIVLRTTEGRGGSMPLGKMKAAATHEFGHALGIEGHSTNASDLMSVYYGRGVISPSDAATLRYLYRLQPDLIP</sequence>
<feature type="signal peptide" evidence="5">
    <location>
        <begin position="1"/>
        <end position="28"/>
    </location>
</feature>
<dbReference type="Pfam" id="PF00413">
    <property type="entry name" value="Peptidase_M10"/>
    <property type="match status" value="1"/>
</dbReference>
<evidence type="ECO:0000256" key="3">
    <source>
        <dbReference type="ARBA" id="ARBA00022801"/>
    </source>
</evidence>
<evidence type="ECO:0000256" key="1">
    <source>
        <dbReference type="ARBA" id="ARBA00022670"/>
    </source>
</evidence>
<dbReference type="GO" id="GO:0031012">
    <property type="term" value="C:extracellular matrix"/>
    <property type="evidence" value="ECO:0007669"/>
    <property type="project" value="InterPro"/>
</dbReference>
<dbReference type="GO" id="GO:0004222">
    <property type="term" value="F:metalloendopeptidase activity"/>
    <property type="evidence" value="ECO:0007669"/>
    <property type="project" value="InterPro"/>
</dbReference>
<evidence type="ECO:0000313" key="8">
    <source>
        <dbReference type="Proteomes" id="UP000664277"/>
    </source>
</evidence>
<keyword evidence="4" id="KW-0862">Zinc</keyword>
<proteinExistence type="predicted"/>
<dbReference type="InterPro" id="IPR024079">
    <property type="entry name" value="MetalloPept_cat_dom_sf"/>
</dbReference>
<dbReference type="GO" id="GO:0006508">
    <property type="term" value="P:proteolysis"/>
    <property type="evidence" value="ECO:0007669"/>
    <property type="project" value="UniProtKB-KW"/>
</dbReference>
<keyword evidence="2" id="KW-0479">Metal-binding</keyword>
<protein>
    <submittedName>
        <fullName evidence="7">Matrixin family metalloprotease</fullName>
    </submittedName>
</protein>
<reference evidence="7" key="1">
    <citation type="submission" date="2021-02" db="EMBL/GenBank/DDBJ databases">
        <title>Genome-Resolved Metagenomics of a Microbial Community Performing Photosynthetic Biological Nutrient Removal.</title>
        <authorList>
            <person name="Mcdaniel E.A."/>
        </authorList>
    </citation>
    <scope>NUCLEOTIDE SEQUENCE</scope>
    <source>
        <strain evidence="7">UWPOB_OBS1</strain>
    </source>
</reference>
<organism evidence="7 8">
    <name type="scientific">Candidatus Obscuribacter phosphatis</name>
    <dbReference type="NCBI Taxonomy" id="1906157"/>
    <lineage>
        <taxon>Bacteria</taxon>
        <taxon>Bacillati</taxon>
        <taxon>Candidatus Melainabacteria</taxon>
        <taxon>Candidatus Obscuribacterales</taxon>
        <taxon>Candidatus Obscuribacteraceae</taxon>
        <taxon>Candidatus Obscuribacter</taxon>
    </lineage>
</organism>
<evidence type="ECO:0000259" key="6">
    <source>
        <dbReference type="Pfam" id="PF00413"/>
    </source>
</evidence>
<dbReference type="SUPFAM" id="SSF55486">
    <property type="entry name" value="Metalloproteases ('zincins'), catalytic domain"/>
    <property type="match status" value="1"/>
</dbReference>
<dbReference type="InterPro" id="IPR001818">
    <property type="entry name" value="Pept_M10_metallopeptidase"/>
</dbReference>
<keyword evidence="1" id="KW-0645">Protease</keyword>
<name>A0A8J7PFC0_9BACT</name>
<evidence type="ECO:0000313" key="7">
    <source>
        <dbReference type="EMBL" id="MBN8658983.1"/>
    </source>
</evidence>
<evidence type="ECO:0000256" key="5">
    <source>
        <dbReference type="SAM" id="SignalP"/>
    </source>
</evidence>
<dbReference type="AlphaFoldDB" id="A0A8J7PFC0"/>
<keyword evidence="5" id="KW-0732">Signal</keyword>
<feature type="domain" description="Peptidase M10 metallopeptidase" evidence="6">
    <location>
        <begin position="221"/>
        <end position="267"/>
    </location>
</feature>
<keyword evidence="7" id="KW-0482">Metalloprotease</keyword>
<dbReference type="EMBL" id="JAFLCK010000001">
    <property type="protein sequence ID" value="MBN8658983.1"/>
    <property type="molecule type" value="Genomic_DNA"/>
</dbReference>
<accession>A0A8J7PFC0</accession>
<dbReference type="Proteomes" id="UP000664277">
    <property type="component" value="Unassembled WGS sequence"/>
</dbReference>
<evidence type="ECO:0000256" key="2">
    <source>
        <dbReference type="ARBA" id="ARBA00022723"/>
    </source>
</evidence>
<keyword evidence="3" id="KW-0378">Hydrolase</keyword>
<gene>
    <name evidence="7" type="ORF">J0M35_01365</name>
</gene>
<comment type="caution">
    <text evidence="7">The sequence shown here is derived from an EMBL/GenBank/DDBJ whole genome shotgun (WGS) entry which is preliminary data.</text>
</comment>
<feature type="chain" id="PRO_5035245466" evidence="5">
    <location>
        <begin position="29"/>
        <end position="275"/>
    </location>
</feature>